<feature type="region of interest" description="Disordered" evidence="1">
    <location>
        <begin position="134"/>
        <end position="160"/>
    </location>
</feature>
<sequence>MDISLKKKNSPSTSGNLFRHQKVTNNPPKPSLPLQKKTPITSSAKTNKNNSQNTPPMASSPVLEMLQQHRLHLLIISLSSLAVVSLLSLGPSLREIVAFFWPLLLSTALFLSAVAAFAKLSPFPPPVAAPGEEILDYVAGPPPPPDGEAAAEVVDRVKEE</sequence>
<feature type="transmembrane region" description="Helical" evidence="2">
    <location>
        <begin position="96"/>
        <end position="118"/>
    </location>
</feature>
<accession>A0AAV9DYR8</accession>
<gene>
    <name evidence="3" type="ORF">QJS10_CPA10g01786</name>
</gene>
<feature type="compositionally biased region" description="Polar residues" evidence="1">
    <location>
        <begin position="38"/>
        <end position="57"/>
    </location>
</feature>
<evidence type="ECO:0000313" key="4">
    <source>
        <dbReference type="Proteomes" id="UP001180020"/>
    </source>
</evidence>
<dbReference type="Proteomes" id="UP001180020">
    <property type="component" value="Unassembled WGS sequence"/>
</dbReference>
<evidence type="ECO:0000256" key="1">
    <source>
        <dbReference type="SAM" id="MobiDB-lite"/>
    </source>
</evidence>
<feature type="region of interest" description="Disordered" evidence="1">
    <location>
        <begin position="1"/>
        <end position="59"/>
    </location>
</feature>
<protein>
    <recommendedName>
        <fullName evidence="5">Transmembrane protein</fullName>
    </recommendedName>
</protein>
<dbReference type="EMBL" id="JAUJYO010000010">
    <property type="protein sequence ID" value="KAK1306229.1"/>
    <property type="molecule type" value="Genomic_DNA"/>
</dbReference>
<dbReference type="PANTHER" id="PTHR34125:SF7">
    <property type="entry name" value="TRANSMEMBRANE PROTEIN"/>
    <property type="match status" value="1"/>
</dbReference>
<reference evidence="3" key="1">
    <citation type="journal article" date="2023" name="Nat. Commun.">
        <title>Diploid and tetraploid genomes of Acorus and the evolution of monocots.</title>
        <authorList>
            <person name="Ma L."/>
            <person name="Liu K.W."/>
            <person name="Li Z."/>
            <person name="Hsiao Y.Y."/>
            <person name="Qi Y."/>
            <person name="Fu T."/>
            <person name="Tang G.D."/>
            <person name="Zhang D."/>
            <person name="Sun W.H."/>
            <person name="Liu D.K."/>
            <person name="Li Y."/>
            <person name="Chen G.Z."/>
            <person name="Liu X.D."/>
            <person name="Liao X.Y."/>
            <person name="Jiang Y.T."/>
            <person name="Yu X."/>
            <person name="Hao Y."/>
            <person name="Huang J."/>
            <person name="Zhao X.W."/>
            <person name="Ke S."/>
            <person name="Chen Y.Y."/>
            <person name="Wu W.L."/>
            <person name="Hsu J.L."/>
            <person name="Lin Y.F."/>
            <person name="Huang M.D."/>
            <person name="Li C.Y."/>
            <person name="Huang L."/>
            <person name="Wang Z.W."/>
            <person name="Zhao X."/>
            <person name="Zhong W.Y."/>
            <person name="Peng D.H."/>
            <person name="Ahmad S."/>
            <person name="Lan S."/>
            <person name="Zhang J.S."/>
            <person name="Tsai W.C."/>
            <person name="Van de Peer Y."/>
            <person name="Liu Z.J."/>
        </authorList>
    </citation>
    <scope>NUCLEOTIDE SEQUENCE</scope>
    <source>
        <strain evidence="3">CP</strain>
    </source>
</reference>
<evidence type="ECO:0000313" key="3">
    <source>
        <dbReference type="EMBL" id="KAK1306229.1"/>
    </source>
</evidence>
<proteinExistence type="predicted"/>
<reference evidence="3" key="2">
    <citation type="submission" date="2023-06" db="EMBL/GenBank/DDBJ databases">
        <authorList>
            <person name="Ma L."/>
            <person name="Liu K.-W."/>
            <person name="Li Z."/>
            <person name="Hsiao Y.-Y."/>
            <person name="Qi Y."/>
            <person name="Fu T."/>
            <person name="Tang G."/>
            <person name="Zhang D."/>
            <person name="Sun W.-H."/>
            <person name="Liu D.-K."/>
            <person name="Li Y."/>
            <person name="Chen G.-Z."/>
            <person name="Liu X.-D."/>
            <person name="Liao X.-Y."/>
            <person name="Jiang Y.-T."/>
            <person name="Yu X."/>
            <person name="Hao Y."/>
            <person name="Huang J."/>
            <person name="Zhao X.-W."/>
            <person name="Ke S."/>
            <person name="Chen Y.-Y."/>
            <person name="Wu W.-L."/>
            <person name="Hsu J.-L."/>
            <person name="Lin Y.-F."/>
            <person name="Huang M.-D."/>
            <person name="Li C.-Y."/>
            <person name="Huang L."/>
            <person name="Wang Z.-W."/>
            <person name="Zhao X."/>
            <person name="Zhong W.-Y."/>
            <person name="Peng D.-H."/>
            <person name="Ahmad S."/>
            <person name="Lan S."/>
            <person name="Zhang J.-S."/>
            <person name="Tsai W.-C."/>
            <person name="Van De Peer Y."/>
            <person name="Liu Z.-J."/>
        </authorList>
    </citation>
    <scope>NUCLEOTIDE SEQUENCE</scope>
    <source>
        <strain evidence="3">CP</strain>
        <tissue evidence="3">Leaves</tissue>
    </source>
</reference>
<dbReference type="PANTHER" id="PTHR34125">
    <property type="entry name" value="OS01G0762900 PROTEIN"/>
    <property type="match status" value="1"/>
</dbReference>
<evidence type="ECO:0000256" key="2">
    <source>
        <dbReference type="SAM" id="Phobius"/>
    </source>
</evidence>
<keyword evidence="2" id="KW-0812">Transmembrane</keyword>
<evidence type="ECO:0008006" key="5">
    <source>
        <dbReference type="Google" id="ProtNLM"/>
    </source>
</evidence>
<keyword evidence="4" id="KW-1185">Reference proteome</keyword>
<comment type="caution">
    <text evidence="3">The sequence shown here is derived from an EMBL/GenBank/DDBJ whole genome shotgun (WGS) entry which is preliminary data.</text>
</comment>
<feature type="transmembrane region" description="Helical" evidence="2">
    <location>
        <begin position="71"/>
        <end position="90"/>
    </location>
</feature>
<keyword evidence="2" id="KW-1133">Transmembrane helix</keyword>
<organism evidence="3 4">
    <name type="scientific">Acorus calamus</name>
    <name type="common">Sweet flag</name>
    <dbReference type="NCBI Taxonomy" id="4465"/>
    <lineage>
        <taxon>Eukaryota</taxon>
        <taxon>Viridiplantae</taxon>
        <taxon>Streptophyta</taxon>
        <taxon>Embryophyta</taxon>
        <taxon>Tracheophyta</taxon>
        <taxon>Spermatophyta</taxon>
        <taxon>Magnoliopsida</taxon>
        <taxon>Liliopsida</taxon>
        <taxon>Acoraceae</taxon>
        <taxon>Acorus</taxon>
    </lineage>
</organism>
<name>A0AAV9DYR8_ACOCL</name>
<dbReference type="AlphaFoldDB" id="A0AAV9DYR8"/>
<keyword evidence="2" id="KW-0472">Membrane</keyword>